<dbReference type="AlphaFoldDB" id="A0A2T4U1V8"/>
<name>A0A2T4U1V8_9BACI</name>
<dbReference type="InterPro" id="IPR032820">
    <property type="entry name" value="ATPase_put"/>
</dbReference>
<organism evidence="2 3">
    <name type="scientific">Alkalicoccus saliphilus</name>
    <dbReference type="NCBI Taxonomy" id="200989"/>
    <lineage>
        <taxon>Bacteria</taxon>
        <taxon>Bacillati</taxon>
        <taxon>Bacillota</taxon>
        <taxon>Bacilli</taxon>
        <taxon>Bacillales</taxon>
        <taxon>Bacillaceae</taxon>
        <taxon>Alkalicoccus</taxon>
    </lineage>
</organism>
<evidence type="ECO:0000313" key="2">
    <source>
        <dbReference type="EMBL" id="PTL37364.1"/>
    </source>
</evidence>
<evidence type="ECO:0000256" key="1">
    <source>
        <dbReference type="SAM" id="Phobius"/>
    </source>
</evidence>
<dbReference type="Pfam" id="PF09527">
    <property type="entry name" value="ATPase_gene1"/>
    <property type="match status" value="1"/>
</dbReference>
<dbReference type="RefSeq" id="WP_107586403.1">
    <property type="nucleotide sequence ID" value="NZ_PZJJ01000059.1"/>
</dbReference>
<accession>A0A2T4U1V8</accession>
<comment type="caution">
    <text evidence="2">The sequence shown here is derived from an EMBL/GenBank/DDBJ whole genome shotgun (WGS) entry which is preliminary data.</text>
</comment>
<sequence length="79" mass="8701">MPKKPEQSPYRPVMKAFALMTTISSYIIGAILFGVFGGRWLDQYFGTSGAVLVITLLASLVAGMYGIYTAVKKFTEEEE</sequence>
<evidence type="ECO:0000313" key="3">
    <source>
        <dbReference type="Proteomes" id="UP000240509"/>
    </source>
</evidence>
<feature type="transmembrane region" description="Helical" evidence="1">
    <location>
        <begin position="12"/>
        <end position="36"/>
    </location>
</feature>
<gene>
    <name evidence="2" type="ORF">C6Y45_16915</name>
</gene>
<dbReference type="Proteomes" id="UP000240509">
    <property type="component" value="Unassembled WGS sequence"/>
</dbReference>
<dbReference type="EMBL" id="PZJJ01000059">
    <property type="protein sequence ID" value="PTL37364.1"/>
    <property type="molecule type" value="Genomic_DNA"/>
</dbReference>
<proteinExistence type="predicted"/>
<feature type="transmembrane region" description="Helical" evidence="1">
    <location>
        <begin position="48"/>
        <end position="71"/>
    </location>
</feature>
<dbReference type="OrthoDB" id="282803at2"/>
<protein>
    <submittedName>
        <fullName evidence="2">AtpZ protein</fullName>
    </submittedName>
</protein>
<reference evidence="2 3" key="1">
    <citation type="submission" date="2018-03" db="EMBL/GenBank/DDBJ databases">
        <title>Alkalicoccus saliphilus sp. nov., isolated from a mineral pool.</title>
        <authorList>
            <person name="Zhao B."/>
        </authorList>
    </citation>
    <scope>NUCLEOTIDE SEQUENCE [LARGE SCALE GENOMIC DNA]</scope>
    <source>
        <strain evidence="2 3">6AG</strain>
    </source>
</reference>
<keyword evidence="1" id="KW-0812">Transmembrane</keyword>
<keyword evidence="1" id="KW-1133">Transmembrane helix</keyword>
<keyword evidence="3" id="KW-1185">Reference proteome</keyword>
<keyword evidence="1" id="KW-0472">Membrane</keyword>